<dbReference type="InterPro" id="IPR015943">
    <property type="entry name" value="WD40/YVTN_repeat-like_dom_sf"/>
</dbReference>
<dbReference type="InterPro" id="IPR056164">
    <property type="entry name" value="Beta-prop_ELP1_1st"/>
</dbReference>
<organism evidence="13 14">
    <name type="scientific">Imshaugia aleurites</name>
    <dbReference type="NCBI Taxonomy" id="172621"/>
    <lineage>
        <taxon>Eukaryota</taxon>
        <taxon>Fungi</taxon>
        <taxon>Dikarya</taxon>
        <taxon>Ascomycota</taxon>
        <taxon>Pezizomycotina</taxon>
        <taxon>Lecanoromycetes</taxon>
        <taxon>OSLEUM clade</taxon>
        <taxon>Lecanoromycetidae</taxon>
        <taxon>Lecanorales</taxon>
        <taxon>Lecanorineae</taxon>
        <taxon>Parmeliaceae</taxon>
        <taxon>Imshaugia</taxon>
    </lineage>
</organism>
<dbReference type="InterPro" id="IPR006849">
    <property type="entry name" value="Elp1"/>
</dbReference>
<dbReference type="GO" id="GO:0005829">
    <property type="term" value="C:cytosol"/>
    <property type="evidence" value="ECO:0007669"/>
    <property type="project" value="TreeGrafter"/>
</dbReference>
<keyword evidence="4" id="KW-0819">tRNA processing</keyword>
<evidence type="ECO:0000259" key="8">
    <source>
        <dbReference type="Pfam" id="PF04762"/>
    </source>
</evidence>
<feature type="region of interest" description="Disordered" evidence="7">
    <location>
        <begin position="1185"/>
        <end position="1209"/>
    </location>
</feature>
<evidence type="ECO:0000256" key="1">
    <source>
        <dbReference type="ARBA" id="ARBA00005043"/>
    </source>
</evidence>
<protein>
    <recommendedName>
        <fullName evidence="5 6">Elongator complex protein 1</fullName>
    </recommendedName>
</protein>
<keyword evidence="14" id="KW-1185">Reference proteome</keyword>
<keyword evidence="3 6" id="KW-0963">Cytoplasm</keyword>
<evidence type="ECO:0000256" key="4">
    <source>
        <dbReference type="ARBA" id="ARBA00022694"/>
    </source>
</evidence>
<dbReference type="Pfam" id="PF23797">
    <property type="entry name" value="Beta-prop_ELP1_2nd"/>
    <property type="match status" value="1"/>
</dbReference>
<dbReference type="InterPro" id="IPR056169">
    <property type="entry name" value="HB_ELP1"/>
</dbReference>
<dbReference type="GO" id="GO:0000049">
    <property type="term" value="F:tRNA binding"/>
    <property type="evidence" value="ECO:0007669"/>
    <property type="project" value="TreeGrafter"/>
</dbReference>
<dbReference type="PIRSF" id="PIRSF017233">
    <property type="entry name" value="IKAP"/>
    <property type="match status" value="1"/>
</dbReference>
<feature type="region of interest" description="Disordered" evidence="7">
    <location>
        <begin position="1287"/>
        <end position="1311"/>
    </location>
</feature>
<comment type="caution">
    <text evidence="13">The sequence shown here is derived from an EMBL/GenBank/DDBJ whole genome shotgun (WGS) entry which is preliminary data.</text>
</comment>
<dbReference type="OrthoDB" id="40048at2759"/>
<dbReference type="Gene3D" id="1.25.40.470">
    <property type="match status" value="1"/>
</dbReference>
<dbReference type="SUPFAM" id="SSF82171">
    <property type="entry name" value="DPP6 N-terminal domain-like"/>
    <property type="match status" value="1"/>
</dbReference>
<comment type="similarity">
    <text evidence="2 6">Belongs to the ELP1/IKA1 family.</text>
</comment>
<dbReference type="PANTHER" id="PTHR12747:SF0">
    <property type="entry name" value="ELONGATOR COMPLEX PROTEIN 1"/>
    <property type="match status" value="1"/>
</dbReference>
<feature type="domain" description="ELP1 TPR" evidence="10">
    <location>
        <begin position="930"/>
        <end position="1089"/>
    </location>
</feature>
<dbReference type="Pfam" id="PF23925">
    <property type="entry name" value="A-sol_ELP1"/>
    <property type="match status" value="1"/>
</dbReference>
<feature type="domain" description="ELP1 alpha-solenoid" evidence="11">
    <location>
        <begin position="718"/>
        <end position="921"/>
    </location>
</feature>
<dbReference type="Pfam" id="PF23936">
    <property type="entry name" value="HB_ELP1"/>
    <property type="match status" value="1"/>
</dbReference>
<reference evidence="13" key="1">
    <citation type="submission" date="2021-03" db="EMBL/GenBank/DDBJ databases">
        <authorList>
            <person name="Tagirdzhanova G."/>
        </authorList>
    </citation>
    <scope>NUCLEOTIDE SEQUENCE</scope>
</reference>
<dbReference type="EMBL" id="CAJPDT010000013">
    <property type="protein sequence ID" value="CAF9914387.1"/>
    <property type="molecule type" value="Genomic_DNA"/>
</dbReference>
<evidence type="ECO:0000256" key="2">
    <source>
        <dbReference type="ARBA" id="ARBA00006086"/>
    </source>
</evidence>
<feature type="domain" description="ELP1 first N-terminal beta-propeller" evidence="8">
    <location>
        <begin position="1"/>
        <end position="361"/>
    </location>
</feature>
<evidence type="ECO:0000256" key="6">
    <source>
        <dbReference type="PIRNR" id="PIRNR017233"/>
    </source>
</evidence>
<dbReference type="PANTHER" id="PTHR12747">
    <property type="entry name" value="ELONGATOR COMPLEX PROTEIN 1"/>
    <property type="match status" value="1"/>
</dbReference>
<evidence type="ECO:0000256" key="5">
    <source>
        <dbReference type="ARBA" id="ARBA00029535"/>
    </source>
</evidence>
<evidence type="ECO:0000313" key="14">
    <source>
        <dbReference type="Proteomes" id="UP000664534"/>
    </source>
</evidence>
<gene>
    <name evidence="13" type="ORF">IMSHALPRED_001897</name>
</gene>
<dbReference type="InterPro" id="IPR056165">
    <property type="entry name" value="Beta-prop_ELP1_2nd"/>
</dbReference>
<name>A0A8H3F1Q9_9LECA</name>
<dbReference type="InterPro" id="IPR056166">
    <property type="entry name" value="TPR_ELP1"/>
</dbReference>
<evidence type="ECO:0000256" key="7">
    <source>
        <dbReference type="SAM" id="MobiDB-lite"/>
    </source>
</evidence>
<comment type="subcellular location">
    <subcellularLocation>
        <location evidence="6">Cytoplasm</location>
    </subcellularLocation>
    <subcellularLocation>
        <location evidence="6">Nucleus</location>
    </subcellularLocation>
</comment>
<keyword evidence="6" id="KW-0539">Nucleus</keyword>
<comment type="pathway">
    <text evidence="1">tRNA modification; 5-methoxycarbonylmethyl-2-thiouridine-tRNA biosynthesis.</text>
</comment>
<accession>A0A8H3F1Q9</accession>
<dbReference type="GO" id="GO:0002926">
    <property type="term" value="P:tRNA wobble base 5-methoxycarbonylmethyl-2-thiouridinylation"/>
    <property type="evidence" value="ECO:0007669"/>
    <property type="project" value="TreeGrafter"/>
</dbReference>
<feature type="domain" description="ELP1 N-terminal second beta-propeller" evidence="9">
    <location>
        <begin position="399"/>
        <end position="694"/>
    </location>
</feature>
<proteinExistence type="inferred from homology"/>
<feature type="domain" description="ELP1 three-helical bundle" evidence="12">
    <location>
        <begin position="1098"/>
        <end position="1269"/>
    </location>
</feature>
<comment type="function">
    <text evidence="6">Component of the elongator complex which is required for multiple tRNA modifications, including mcm5U (5-methoxycarbonylmethyl uridine), mcm5s2U (5-methoxycarbonylmethyl-2-thiouridine), and ncm5U (5-carbamoylmethyl uridine). The elongator complex catalyzes formation of carboxymethyluridine in the wobble base at position 34 in tRNAs.</text>
</comment>
<dbReference type="Gene3D" id="2.130.10.10">
    <property type="entry name" value="YVTN repeat-like/Quinoprotein amine dehydrogenase"/>
    <property type="match status" value="1"/>
</dbReference>
<dbReference type="Proteomes" id="UP000664534">
    <property type="component" value="Unassembled WGS sequence"/>
</dbReference>
<evidence type="ECO:0000256" key="3">
    <source>
        <dbReference type="ARBA" id="ARBA00022490"/>
    </source>
</evidence>
<dbReference type="GO" id="GO:0033588">
    <property type="term" value="C:elongator holoenzyme complex"/>
    <property type="evidence" value="ECO:0007669"/>
    <property type="project" value="InterPro"/>
</dbReference>
<evidence type="ECO:0000259" key="9">
    <source>
        <dbReference type="Pfam" id="PF23797"/>
    </source>
</evidence>
<dbReference type="Pfam" id="PF04762">
    <property type="entry name" value="Beta-prop_ELP1_1st"/>
    <property type="match status" value="1"/>
</dbReference>
<dbReference type="GO" id="GO:0005634">
    <property type="term" value="C:nucleus"/>
    <property type="evidence" value="ECO:0007669"/>
    <property type="project" value="UniProtKB-SubCell"/>
</dbReference>
<dbReference type="Pfam" id="PF23878">
    <property type="entry name" value="TPR_ELP1"/>
    <property type="match status" value="1"/>
</dbReference>
<evidence type="ECO:0000259" key="12">
    <source>
        <dbReference type="Pfam" id="PF23936"/>
    </source>
</evidence>
<dbReference type="UniPathway" id="UPA00988"/>
<dbReference type="InterPro" id="IPR056167">
    <property type="entry name" value="A-sol_ELP1"/>
</dbReference>
<evidence type="ECO:0000313" key="13">
    <source>
        <dbReference type="EMBL" id="CAF9914387.1"/>
    </source>
</evidence>
<sequence>MRNLRSIHRSLLTSPPGLKLTASAWDVASDSVICAFGPTKDNVLLELKRWKKYEKTFEPIAAWDAPCPLPGLECDQISDLHYFSDTITTCLVLAGGDLIVVRGEPQAGEEKIEIVGSVDAGISAAAWSPDEELLAITTRASTLLYMTREFENVTDITLTSADLRASNHVSVGWGKKETQFKGKKARALRDPTVPETVDEGVLSADDAKETTISWRGDGSYVATNSIESDSRRVIRVFSREGVLDSVSEPVDGLVGALSWRPAGNLLAGIQRLNDCVRVVFFERNGLRHGQFLLRLEQEELSTWASHISLNWNVDSSVLAVRYNDRVQLWTMGNYHYYLKQEVFLYSKEMCTQPVSLKWHPEKSLHFTLHGQESIQRAAYASVVTTNPILPPDDYGIVAVVDGKCLKLTPMRLANVPPPMAQHEIEINSNIIDVAITIHSKPRPKAVIGVLHHRGYSQFEWSLLSMVQKPPICRFTNDFWSTDTDTITNKVNLYLQISFSGNASLLFSKNMDSSEFTVTGKDGGHMGQMTLHETDIEGIIRDSWISKSKTYVVVDHSDTQHSEELEERVQGFDSFGVAGIELALLPFSIQRVDAKVCGFEIEHDVNGLANGSVPPSTKDIVFSHAENGSLFANERRLARNCTSFLITPAHLIFTTSQHLLKFVHLARDTEDLQIPPDTPESDERCRSIERGARLVTVMPSIFALVLQMPRGNLETIYPRALVLVGIRDNINKKNYKTAFLACRNQRVDMNILHDHSSQQFLSNVDLFVDQVKKVEHIDLFLSQLREEDVSETMYKETFPRGEISQDVLGVQTSEAKISKVNRICNAFLDALKNRTSTHFQNVVTAHVCKAPPDLDAGLTQIAGLRSKNSDLVDAAIEHICFLADVNRLYENALGLYDLELALLIAQQSQKDPKEYLPFLRNLQEMSVLRRQYSIDNHLGRFKKALSHLCDLGAFDEVKDYTIKHDLYPEALELYRYQEDKLNQIMRLYADFLQRVGKFKEAGVAYEYLSDYTSASEAFRQAHLWKESLSCATLTPLPQPQLRSLAQTLADTLSESKDFFSAATIHLDYLADIATASRIFCKGYFFADALRIVGLHQRPDLLESIIDNGLVEGMASMTELLSDCKSQLNAQIPRLRELRTKKAEDPLAFFDGDVSGGADIPDNVSLATTDASTMGGTLLTRYTNRTGTVGTNATRRTSKNRRREERKRARGKKGSVYEEEYLVNSVGRLIDRINTVNEEVERLILGLMRRGMRERAAAVENAMVEVVELCRGCLDEVFKTDVKNVVEQEEIEGEERRPKGGEGVLWDTMEGDKQKETPLVKSFDRLTLLSR</sequence>
<evidence type="ECO:0000259" key="11">
    <source>
        <dbReference type="Pfam" id="PF23925"/>
    </source>
</evidence>
<evidence type="ECO:0000259" key="10">
    <source>
        <dbReference type="Pfam" id="PF23878"/>
    </source>
</evidence>